<dbReference type="eggNOG" id="ENOG50326GM">
    <property type="taxonomic scope" value="Bacteria"/>
</dbReference>
<dbReference type="PaxDb" id="272624-lpg2074"/>
<dbReference type="AlphaFoldDB" id="Q5ZTT7"/>
<dbReference type="OrthoDB" id="5514786at2"/>
<evidence type="ECO:0000259" key="1">
    <source>
        <dbReference type="Pfam" id="PF20472"/>
    </source>
</evidence>
<accession>Q5ZTT7</accession>
<dbReference type="Pfam" id="PF20472">
    <property type="entry name" value="PDDEXK_11"/>
    <property type="match status" value="1"/>
</dbReference>
<proteinExistence type="predicted"/>
<dbReference type="HOGENOM" id="CLU_114071_0_0_6"/>
<protein>
    <submittedName>
        <fullName evidence="2">4-diphosphocytidyl-2-methyl-D-erithritol synthase</fullName>
    </submittedName>
</protein>
<evidence type="ECO:0000313" key="2">
    <source>
        <dbReference type="EMBL" id="AAU28140.1"/>
    </source>
</evidence>
<sequence>MIRLLLRIYIKDQALSVLRCNGISVVTGAQGDEHVKCLPYLIRGVAMKQGGSYANSSGKVLEGLVEFALTKKGFTVTRYKDWKLNPSNFGEELLLKNVPYEGIYKHASTTEFVLISKAYNLNTRIECKWQQVSGSADEKLPYLFLNCSEKMFEPHIIILLDGGGSKTGAVNWLREECDKFNLSQSNASKRQIDLMDMTDFVKWVNTVFK</sequence>
<dbReference type="EMBL" id="AE017354">
    <property type="protein sequence ID" value="AAU28140.1"/>
    <property type="molecule type" value="Genomic_DNA"/>
</dbReference>
<dbReference type="KEGG" id="lpn:lpg2074"/>
<dbReference type="STRING" id="272624.lpg2074"/>
<dbReference type="InterPro" id="IPR046821">
    <property type="entry name" value="PDDEXK_11"/>
</dbReference>
<keyword evidence="3" id="KW-1185">Reference proteome</keyword>
<evidence type="ECO:0000313" key="3">
    <source>
        <dbReference type="Proteomes" id="UP000000609"/>
    </source>
</evidence>
<reference evidence="2 3" key="1">
    <citation type="journal article" date="2004" name="Science">
        <title>The genomic sequence of the accidental pathogen Legionella pneumophila.</title>
        <authorList>
            <person name="Chien M."/>
            <person name="Morozova I."/>
            <person name="Shi S."/>
            <person name="Sheng H."/>
            <person name="Chen J."/>
            <person name="Gomez S.M."/>
            <person name="Asamani G."/>
            <person name="Hill K."/>
            <person name="Nuara J."/>
            <person name="Feder M."/>
            <person name="Rineer J."/>
            <person name="Greenberg J.J."/>
            <person name="Steshenko V."/>
            <person name="Park S.H."/>
            <person name="Zhao B."/>
            <person name="Teplitskaya E."/>
            <person name="Edwards J.R."/>
            <person name="Pampou S."/>
            <person name="Georghiou A."/>
            <person name="Chou I.C."/>
            <person name="Iannuccilli W."/>
            <person name="Ulz M.E."/>
            <person name="Kim D.H."/>
            <person name="Geringer-Sameth A."/>
            <person name="Goldsberry C."/>
            <person name="Morozov P."/>
            <person name="Fischer S.G."/>
            <person name="Segal G."/>
            <person name="Qu X."/>
            <person name="Rzhetsky A."/>
            <person name="Zhang P."/>
            <person name="Cayanis E."/>
            <person name="De Jong P.J."/>
            <person name="Ju J."/>
            <person name="Kalachikov S."/>
            <person name="Shuman H.A."/>
            <person name="Russo J.J."/>
        </authorList>
    </citation>
    <scope>NUCLEOTIDE SEQUENCE [LARGE SCALE GENOMIC DNA]</scope>
    <source>
        <strain evidence="3">Philadelphia 1 / ATCC 33152 / DSM 7513</strain>
    </source>
</reference>
<organism evidence="2 3">
    <name type="scientific">Legionella pneumophila subsp. pneumophila (strain Philadelphia 1 / ATCC 33152 / DSM 7513)</name>
    <dbReference type="NCBI Taxonomy" id="272624"/>
    <lineage>
        <taxon>Bacteria</taxon>
        <taxon>Pseudomonadati</taxon>
        <taxon>Pseudomonadota</taxon>
        <taxon>Gammaproteobacteria</taxon>
        <taxon>Legionellales</taxon>
        <taxon>Legionellaceae</taxon>
        <taxon>Legionella</taxon>
    </lineage>
</organism>
<dbReference type="Proteomes" id="UP000000609">
    <property type="component" value="Chromosome"/>
</dbReference>
<name>Q5ZTT7_LEGPH</name>
<gene>
    <name evidence="2" type="ordered locus">lpg2074</name>
</gene>
<dbReference type="PATRIC" id="fig|272624.6.peg.2168"/>
<feature type="domain" description="PD-(D/E)XK nuclease" evidence="1">
    <location>
        <begin position="54"/>
        <end position="208"/>
    </location>
</feature>